<proteinExistence type="predicted"/>
<reference evidence="2 3" key="1">
    <citation type="submission" date="2024-02" db="EMBL/GenBank/DDBJ databases">
        <authorList>
            <person name="Chen Y."/>
            <person name="Shah S."/>
            <person name="Dougan E. K."/>
            <person name="Thang M."/>
            <person name="Chan C."/>
        </authorList>
    </citation>
    <scope>NUCLEOTIDE SEQUENCE [LARGE SCALE GENOMIC DNA]</scope>
</reference>
<name>A0ABP0R3F6_9DINO</name>
<feature type="domain" description="LicD/FKTN/FKRP nucleotidyltransferase" evidence="1">
    <location>
        <begin position="39"/>
        <end position="85"/>
    </location>
</feature>
<dbReference type="EMBL" id="CAXAMM010040696">
    <property type="protein sequence ID" value="CAK9094828.1"/>
    <property type="molecule type" value="Genomic_DNA"/>
</dbReference>
<dbReference type="Proteomes" id="UP001642464">
    <property type="component" value="Unassembled WGS sequence"/>
</dbReference>
<evidence type="ECO:0000313" key="3">
    <source>
        <dbReference type="Proteomes" id="UP001642464"/>
    </source>
</evidence>
<evidence type="ECO:0000313" key="2">
    <source>
        <dbReference type="EMBL" id="CAK9094828.1"/>
    </source>
</evidence>
<comment type="caution">
    <text evidence="2">The sequence shown here is derived from an EMBL/GenBank/DDBJ whole genome shotgun (WGS) entry which is preliminary data.</text>
</comment>
<protein>
    <recommendedName>
        <fullName evidence="1">LicD/FKTN/FKRP nucleotidyltransferase domain-containing protein</fullName>
    </recommendedName>
</protein>
<dbReference type="Pfam" id="PF04991">
    <property type="entry name" value="LicD"/>
    <property type="match status" value="1"/>
</dbReference>
<evidence type="ECO:0000259" key="1">
    <source>
        <dbReference type="Pfam" id="PF04991"/>
    </source>
</evidence>
<dbReference type="PANTHER" id="PTHR43404:SF1">
    <property type="entry name" value="MNN4P"/>
    <property type="match status" value="1"/>
</dbReference>
<dbReference type="InterPro" id="IPR007074">
    <property type="entry name" value="LicD/FKTN/FKRP_NTP_transf"/>
</dbReference>
<organism evidence="2 3">
    <name type="scientific">Durusdinium trenchii</name>
    <dbReference type="NCBI Taxonomy" id="1381693"/>
    <lineage>
        <taxon>Eukaryota</taxon>
        <taxon>Sar</taxon>
        <taxon>Alveolata</taxon>
        <taxon>Dinophyceae</taxon>
        <taxon>Suessiales</taxon>
        <taxon>Symbiodiniaceae</taxon>
        <taxon>Durusdinium</taxon>
    </lineage>
</organism>
<gene>
    <name evidence="2" type="ORF">SCF082_LOCUS44558</name>
</gene>
<sequence length="265" mass="30046">MPALDLSLVAYGCRACEHLHQQQTALLLLLQVTLARLEAAGVPCWLTGGTLLGALRHGGFIPHDDDVDLEALSADLAKMEAAFDHPMLLFRRGGRWKITDVVHVGLRASEKDNCEVELDIFLREEPLMPEKDFPGAEEVFPLSSVEFHGLKAPVPREPGDFLARLYGPDWRSTTRVWSHDFNPFHSLAHDPDRITISLESYMQQVADAGYELPCLLDEDVTEALRKLKDGDVLIMLKMEREETWLEKVQRRNREHAEARSRLKMS</sequence>
<accession>A0ABP0R3F6</accession>
<keyword evidence="3" id="KW-1185">Reference proteome</keyword>
<dbReference type="PANTHER" id="PTHR43404">
    <property type="entry name" value="LIPOPOLYSACCHARIDE CHOLINEPHOSPHOTRANSFERASE LICD"/>
    <property type="match status" value="1"/>
</dbReference>
<dbReference type="InterPro" id="IPR052942">
    <property type="entry name" value="LPS_cholinephosphotransferase"/>
</dbReference>